<organism evidence="1 2">
    <name type="scientific">Eiseniibacteriota bacterium</name>
    <dbReference type="NCBI Taxonomy" id="2212470"/>
    <lineage>
        <taxon>Bacteria</taxon>
        <taxon>Candidatus Eiseniibacteriota</taxon>
    </lineage>
</organism>
<dbReference type="Proteomes" id="UP000580839">
    <property type="component" value="Unassembled WGS sequence"/>
</dbReference>
<evidence type="ECO:0000313" key="2">
    <source>
        <dbReference type="Proteomes" id="UP000580839"/>
    </source>
</evidence>
<reference evidence="1 2" key="1">
    <citation type="submission" date="2020-04" db="EMBL/GenBank/DDBJ databases">
        <title>Metagenomic profiling of ammonia- and methane-oxidizing microorganisms in a Dutch drinking water treatment plant.</title>
        <authorList>
            <person name="Poghosyan L."/>
            <person name="Leucker S."/>
        </authorList>
    </citation>
    <scope>NUCLEOTIDE SEQUENCE [LARGE SCALE GENOMIC DNA]</scope>
    <source>
        <strain evidence="1">S-RSF-IL-03</strain>
    </source>
</reference>
<comment type="caution">
    <text evidence="1">The sequence shown here is derived from an EMBL/GenBank/DDBJ whole genome shotgun (WGS) entry which is preliminary data.</text>
</comment>
<proteinExistence type="predicted"/>
<protein>
    <submittedName>
        <fullName evidence="1">Uncharacterized protein</fullName>
    </submittedName>
</protein>
<name>A0A849SIC4_UNCEI</name>
<dbReference type="EMBL" id="JABFRW010000112">
    <property type="protein sequence ID" value="NOT34356.1"/>
    <property type="molecule type" value="Genomic_DNA"/>
</dbReference>
<accession>A0A849SIC4</accession>
<evidence type="ECO:0000313" key="1">
    <source>
        <dbReference type="EMBL" id="NOT34356.1"/>
    </source>
</evidence>
<gene>
    <name evidence="1" type="ORF">HOP12_09325</name>
</gene>
<dbReference type="AlphaFoldDB" id="A0A849SIC4"/>
<sequence>MYGVNWDATAQREAERVLEITFTPQDIRSFGPADQRALAGASRVVSGALLPDRDILLPWQSIEDGGRTLHVLARTTESGAEVIRAPRASAGR</sequence>